<dbReference type="EMBL" id="CAJEWN010000403">
    <property type="protein sequence ID" value="CAD2181561.1"/>
    <property type="molecule type" value="Genomic_DNA"/>
</dbReference>
<sequence length="48" mass="5095">MTFSVEIVTTGGVRALSDVDVHKNNNLSGVEIYNVGEGKRVGTDDGDQ</sequence>
<protein>
    <submittedName>
        <fullName evidence="1">Uncharacterized protein</fullName>
    </submittedName>
</protein>
<accession>A0A6V7W5G7</accession>
<comment type="caution">
    <text evidence="1">The sequence shown here is derived from an EMBL/GenBank/DDBJ whole genome shotgun (WGS) entry which is preliminary data.</text>
</comment>
<organism evidence="1 2">
    <name type="scientific">Meloidogyne enterolobii</name>
    <name type="common">Root-knot nematode worm</name>
    <name type="synonym">Meloidogyne mayaguensis</name>
    <dbReference type="NCBI Taxonomy" id="390850"/>
    <lineage>
        <taxon>Eukaryota</taxon>
        <taxon>Metazoa</taxon>
        <taxon>Ecdysozoa</taxon>
        <taxon>Nematoda</taxon>
        <taxon>Chromadorea</taxon>
        <taxon>Rhabditida</taxon>
        <taxon>Tylenchina</taxon>
        <taxon>Tylenchomorpha</taxon>
        <taxon>Tylenchoidea</taxon>
        <taxon>Meloidogynidae</taxon>
        <taxon>Meloidogyninae</taxon>
        <taxon>Meloidogyne</taxon>
    </lineage>
</organism>
<gene>
    <name evidence="1" type="ORF">MENT_LOCUS33712</name>
</gene>
<dbReference type="Proteomes" id="UP000580250">
    <property type="component" value="Unassembled WGS sequence"/>
</dbReference>
<name>A0A6V7W5G7_MELEN</name>
<reference evidence="1 2" key="1">
    <citation type="submission" date="2020-08" db="EMBL/GenBank/DDBJ databases">
        <authorList>
            <person name="Koutsovoulos G."/>
            <person name="Danchin GJ E."/>
        </authorList>
    </citation>
    <scope>NUCLEOTIDE SEQUENCE [LARGE SCALE GENOMIC DNA]</scope>
</reference>
<evidence type="ECO:0000313" key="1">
    <source>
        <dbReference type="EMBL" id="CAD2181561.1"/>
    </source>
</evidence>
<proteinExistence type="predicted"/>
<dbReference type="AlphaFoldDB" id="A0A6V7W5G7"/>
<evidence type="ECO:0000313" key="2">
    <source>
        <dbReference type="Proteomes" id="UP000580250"/>
    </source>
</evidence>